<gene>
    <name evidence="1" type="ORF">L596_016822</name>
</gene>
<evidence type="ECO:0008006" key="3">
    <source>
        <dbReference type="Google" id="ProtNLM"/>
    </source>
</evidence>
<organism evidence="1 2">
    <name type="scientific">Steinernema carpocapsae</name>
    <name type="common">Entomopathogenic nematode</name>
    <dbReference type="NCBI Taxonomy" id="34508"/>
    <lineage>
        <taxon>Eukaryota</taxon>
        <taxon>Metazoa</taxon>
        <taxon>Ecdysozoa</taxon>
        <taxon>Nematoda</taxon>
        <taxon>Chromadorea</taxon>
        <taxon>Rhabditida</taxon>
        <taxon>Tylenchina</taxon>
        <taxon>Panagrolaimomorpha</taxon>
        <taxon>Strongyloidoidea</taxon>
        <taxon>Steinernematidae</taxon>
        <taxon>Steinernema</taxon>
    </lineage>
</organism>
<dbReference type="Proteomes" id="UP000298663">
    <property type="component" value="Unassembled WGS sequence"/>
</dbReference>
<reference evidence="1 2" key="2">
    <citation type="journal article" date="2019" name="G3 (Bethesda)">
        <title>Hybrid Assembly of the Genome of the Entomopathogenic Nematode Steinernema carpocapsae Identifies the X-Chromosome.</title>
        <authorList>
            <person name="Serra L."/>
            <person name="Macchietto M."/>
            <person name="Macias-Munoz A."/>
            <person name="McGill C.J."/>
            <person name="Rodriguez I.M."/>
            <person name="Rodriguez B."/>
            <person name="Murad R."/>
            <person name="Mortazavi A."/>
        </authorList>
    </citation>
    <scope>NUCLEOTIDE SEQUENCE [LARGE SCALE GENOMIC DNA]</scope>
    <source>
        <strain evidence="1 2">ALL</strain>
    </source>
</reference>
<evidence type="ECO:0000313" key="2">
    <source>
        <dbReference type="Proteomes" id="UP000298663"/>
    </source>
</evidence>
<protein>
    <recommendedName>
        <fullName evidence="3">Regulatory protein zeste</fullName>
    </recommendedName>
</protein>
<name>A0A4U5NK66_STECR</name>
<accession>A0A4U5NK66</accession>
<reference evidence="1 2" key="1">
    <citation type="journal article" date="2015" name="Genome Biol.">
        <title>Comparative genomics of Steinernema reveals deeply conserved gene regulatory networks.</title>
        <authorList>
            <person name="Dillman A.R."/>
            <person name="Macchietto M."/>
            <person name="Porter C.F."/>
            <person name="Rogers A."/>
            <person name="Williams B."/>
            <person name="Antoshechkin I."/>
            <person name="Lee M.M."/>
            <person name="Goodwin Z."/>
            <person name="Lu X."/>
            <person name="Lewis E.E."/>
            <person name="Goodrich-Blair H."/>
            <person name="Stock S.P."/>
            <person name="Adams B.J."/>
            <person name="Sternberg P.W."/>
            <person name="Mortazavi A."/>
        </authorList>
    </citation>
    <scope>NUCLEOTIDE SEQUENCE [LARGE SCALE GENOMIC DNA]</scope>
    <source>
        <strain evidence="1 2">ALL</strain>
    </source>
</reference>
<dbReference type="AlphaFoldDB" id="A0A4U5NK66"/>
<evidence type="ECO:0000313" key="1">
    <source>
        <dbReference type="EMBL" id="TKR83194.1"/>
    </source>
</evidence>
<sequence length="129" mass="14689">MEGKVAFLKAVQREKEILFGGFTSTITAKLKEQTWEKIRLELEQDHHQLGATKSWKMLRDSTWQNYRRAAMEKRDRAKISGADGGVRYSEIDNLVLAILDKESSVVNGQHLRDVGTGERRKLEAQCQAG</sequence>
<proteinExistence type="predicted"/>
<comment type="caution">
    <text evidence="1">The sequence shown here is derived from an EMBL/GenBank/DDBJ whole genome shotgun (WGS) entry which is preliminary data.</text>
</comment>
<keyword evidence="2" id="KW-1185">Reference proteome</keyword>
<dbReference type="EMBL" id="AZBU02000004">
    <property type="protein sequence ID" value="TKR83194.1"/>
    <property type="molecule type" value="Genomic_DNA"/>
</dbReference>